<feature type="compositionally biased region" description="Polar residues" evidence="1">
    <location>
        <begin position="126"/>
        <end position="138"/>
    </location>
</feature>
<dbReference type="Proteomes" id="UP000053411">
    <property type="component" value="Unassembled WGS sequence"/>
</dbReference>
<accession>A0A0D2KN51</accession>
<proteinExistence type="predicted"/>
<protein>
    <recommendedName>
        <fullName evidence="4">Clr5 domain-containing protein</fullName>
    </recommendedName>
</protein>
<evidence type="ECO:0000313" key="3">
    <source>
        <dbReference type="Proteomes" id="UP000053411"/>
    </source>
</evidence>
<keyword evidence="3" id="KW-1185">Reference proteome</keyword>
<evidence type="ECO:0000313" key="2">
    <source>
        <dbReference type="EMBL" id="KIX98148.1"/>
    </source>
</evidence>
<dbReference type="AlphaFoldDB" id="A0A0D2KN51"/>
<name>A0A0D2KN51_9EURO</name>
<evidence type="ECO:0008006" key="4">
    <source>
        <dbReference type="Google" id="ProtNLM"/>
    </source>
</evidence>
<feature type="compositionally biased region" description="Polar residues" evidence="1">
    <location>
        <begin position="214"/>
        <end position="233"/>
    </location>
</feature>
<dbReference type="EMBL" id="KN848072">
    <property type="protein sequence ID" value="KIX98148.1"/>
    <property type="molecule type" value="Genomic_DNA"/>
</dbReference>
<organism evidence="2 3">
    <name type="scientific">Fonsecaea multimorphosa CBS 102226</name>
    <dbReference type="NCBI Taxonomy" id="1442371"/>
    <lineage>
        <taxon>Eukaryota</taxon>
        <taxon>Fungi</taxon>
        <taxon>Dikarya</taxon>
        <taxon>Ascomycota</taxon>
        <taxon>Pezizomycotina</taxon>
        <taxon>Eurotiomycetes</taxon>
        <taxon>Chaetothyriomycetidae</taxon>
        <taxon>Chaetothyriales</taxon>
        <taxon>Herpotrichiellaceae</taxon>
        <taxon>Fonsecaea</taxon>
    </lineage>
</organism>
<dbReference type="GeneID" id="27711974"/>
<dbReference type="VEuPathDB" id="FungiDB:Z520_06228"/>
<evidence type="ECO:0000256" key="1">
    <source>
        <dbReference type="SAM" id="MobiDB-lite"/>
    </source>
</evidence>
<gene>
    <name evidence="2" type="ORF">Z520_06228</name>
</gene>
<feature type="region of interest" description="Disordered" evidence="1">
    <location>
        <begin position="1"/>
        <end position="20"/>
    </location>
</feature>
<feature type="region of interest" description="Disordered" evidence="1">
    <location>
        <begin position="126"/>
        <end position="165"/>
    </location>
</feature>
<feature type="region of interest" description="Disordered" evidence="1">
    <location>
        <begin position="666"/>
        <end position="693"/>
    </location>
</feature>
<sequence>MANARRTLRGDPFIQQDPNASRYSRRLSREQWADLKPRVLMLCNQGVRIADILREIQTQNIPVTRSQLDRQIKLWRFQESDQEFSLLALGAPQDTDISQQATFHDRALHNLAELLSIDGVPISSTSHPAITNTGSTLESKPPHAEPASLFGPTAQSQSSSSQQVDNVPETDFIMVEWSPILCSACTSANAPVDDASIARPQSSEIMQDEENMTTERPSQGQESLSPNSRQSSPGLPPALPDKTGPRFTINIGLHCCNNAKIAHRIFSHTITKYGASIRVLNRLAYMASLLFLLKCNSLAFQISLHIVDQISRQPIVQGQTIRLLPFFVINCVYFARESLENRDADRLGLKTYDWLWSCHPSGQEVDQQTHSYMQFLIFRANSQHYRDKEAAYWILNAVRSSLQEEGEQSIHPDMFPCDSADGALRFFHEDKGIRNVMEEAIGRMKVFLRANREEIDAIWIDYWQPQDDYSLMGRILTRLMLRPRLRCDSENAHDWVSWEDAEVSQRSRLLSRLREHVLIGLCGLIGKWFWEDCIQPGGRTPLPNDLKPSVDLTRRVASLERVIKDDEDEDEDEGMEEDFDYPMIARGYEGFIDDYLRYLTCMSLAPVHRAIPDGPGDEHLVGIIAILAKVSTTKDLDVLGIPSVPSPPIIRSRGPQFATHLFRSPYTMESSQPPNRERESQSTGSLVGPPLARSCTSSISSGYRSFKAAAMDRGTLGPRGPPTIPPVPSVDWSGPMSLTSNEVASIPSDISLREFESHAGEEDFIADLVDFVDETRRGMLSHLWPAS</sequence>
<dbReference type="RefSeq" id="XP_016632271.1">
    <property type="nucleotide sequence ID" value="XM_016776729.1"/>
</dbReference>
<reference evidence="2 3" key="1">
    <citation type="submission" date="2015-01" db="EMBL/GenBank/DDBJ databases">
        <title>The Genome Sequence of Fonsecaea multimorphosa CBS 102226.</title>
        <authorList>
            <consortium name="The Broad Institute Genomics Platform"/>
            <person name="Cuomo C."/>
            <person name="de Hoog S."/>
            <person name="Gorbushina A."/>
            <person name="Stielow B."/>
            <person name="Teixiera M."/>
            <person name="Abouelleil A."/>
            <person name="Chapman S.B."/>
            <person name="Priest M."/>
            <person name="Young S.K."/>
            <person name="Wortman J."/>
            <person name="Nusbaum C."/>
            <person name="Birren B."/>
        </authorList>
    </citation>
    <scope>NUCLEOTIDE SEQUENCE [LARGE SCALE GENOMIC DNA]</scope>
    <source>
        <strain evidence="2 3">CBS 102226</strain>
    </source>
</reference>
<feature type="region of interest" description="Disordered" evidence="1">
    <location>
        <begin position="199"/>
        <end position="241"/>
    </location>
</feature>
<dbReference type="OrthoDB" id="10323578at2759"/>